<keyword evidence="3" id="KW-1185">Reference proteome</keyword>
<dbReference type="PANTHER" id="PTHR11014">
    <property type="entry name" value="PEPTIDASE M20 FAMILY MEMBER"/>
    <property type="match status" value="1"/>
</dbReference>
<evidence type="ECO:0000259" key="1">
    <source>
        <dbReference type="Pfam" id="PF07687"/>
    </source>
</evidence>
<dbReference type="NCBIfam" id="TIGR01891">
    <property type="entry name" value="amidohydrolases"/>
    <property type="match status" value="1"/>
</dbReference>
<reference evidence="2 3" key="1">
    <citation type="submission" date="2021-08" db="EMBL/GenBank/DDBJ databases">
        <title>Draft genome sequence of Spirulina subsalsa with high tolerance to salinity and hype-accumulation of phycocyanin.</title>
        <authorList>
            <person name="Pei H."/>
            <person name="Jiang L."/>
        </authorList>
    </citation>
    <scope>NUCLEOTIDE SEQUENCE [LARGE SCALE GENOMIC DNA]</scope>
    <source>
        <strain evidence="2 3">FACHB-351</strain>
    </source>
</reference>
<dbReference type="Gene3D" id="3.40.630.10">
    <property type="entry name" value="Zn peptidases"/>
    <property type="match status" value="1"/>
</dbReference>
<dbReference type="PANTHER" id="PTHR11014:SF164">
    <property type="entry name" value="N-ACYL-L-AMINO ACID AMIDOHYDROLASE"/>
    <property type="match status" value="1"/>
</dbReference>
<dbReference type="Proteomes" id="UP001526426">
    <property type="component" value="Unassembled WGS sequence"/>
</dbReference>
<dbReference type="SUPFAM" id="SSF53187">
    <property type="entry name" value="Zn-dependent exopeptidases"/>
    <property type="match status" value="1"/>
</dbReference>
<dbReference type="Pfam" id="PF07687">
    <property type="entry name" value="M20_dimer"/>
    <property type="match status" value="1"/>
</dbReference>
<organism evidence="2 3">
    <name type="scientific">Spirulina subsalsa FACHB-351</name>
    <dbReference type="NCBI Taxonomy" id="234711"/>
    <lineage>
        <taxon>Bacteria</taxon>
        <taxon>Bacillati</taxon>
        <taxon>Cyanobacteriota</taxon>
        <taxon>Cyanophyceae</taxon>
        <taxon>Spirulinales</taxon>
        <taxon>Spirulinaceae</taxon>
        <taxon>Spirulina</taxon>
    </lineage>
</organism>
<evidence type="ECO:0000313" key="3">
    <source>
        <dbReference type="Proteomes" id="UP001526426"/>
    </source>
</evidence>
<dbReference type="InterPro" id="IPR017439">
    <property type="entry name" value="Amidohydrolase"/>
</dbReference>
<dbReference type="EMBL" id="JAIHOM010000090">
    <property type="protein sequence ID" value="MCW6037803.1"/>
    <property type="molecule type" value="Genomic_DNA"/>
</dbReference>
<dbReference type="InterPro" id="IPR002933">
    <property type="entry name" value="Peptidase_M20"/>
</dbReference>
<evidence type="ECO:0000313" key="2">
    <source>
        <dbReference type="EMBL" id="MCW6037803.1"/>
    </source>
</evidence>
<name>A0ABT3L8H4_9CYAN</name>
<accession>A0ABT3L8H4</accession>
<dbReference type="Gene3D" id="3.30.70.360">
    <property type="match status" value="1"/>
</dbReference>
<dbReference type="SUPFAM" id="SSF55031">
    <property type="entry name" value="Bacterial exopeptidase dimerisation domain"/>
    <property type="match status" value="1"/>
</dbReference>
<dbReference type="Pfam" id="PF01546">
    <property type="entry name" value="Peptidase_M20"/>
    <property type="match status" value="1"/>
</dbReference>
<dbReference type="InterPro" id="IPR036264">
    <property type="entry name" value="Bact_exopeptidase_dim_dom"/>
</dbReference>
<gene>
    <name evidence="2" type="ORF">K4A83_16210</name>
</gene>
<dbReference type="InterPro" id="IPR011650">
    <property type="entry name" value="Peptidase_M20_dimer"/>
</dbReference>
<dbReference type="PIRSF" id="PIRSF005962">
    <property type="entry name" value="Pept_M20D_amidohydro"/>
    <property type="match status" value="1"/>
</dbReference>
<comment type="caution">
    <text evidence="2">The sequence shown here is derived from an EMBL/GenBank/DDBJ whole genome shotgun (WGS) entry which is preliminary data.</text>
</comment>
<feature type="domain" description="Peptidase M20 dimerisation" evidence="1">
    <location>
        <begin position="198"/>
        <end position="289"/>
    </location>
</feature>
<proteinExistence type="predicted"/>
<protein>
    <submittedName>
        <fullName evidence="2">Amidohydrolase</fullName>
    </submittedName>
</protein>
<sequence length="401" mass="43651">MISTVPHPVYPSRTRSAIRDLQPQLVQWRRRFHRLPELGFQEKITSAFISACLSQWGIEHQTGIAQTGIVALISGEQPGPVLGIRADMDALPIQELNEVSYRSQHDGIMHACGHDGHTAIALGTAYYLSQHRDAFRGTVKIIFQPAEEGPGGAKPMIEAGVLKNPDVDAIIGLHLWNNLSMGQLGVRSGPLMAATECFRCTISGKGGHGAMPHQTVDSILVTAQVINALQTIVARNVDPIQSAVVTVGKVQGGTALNVIADSAEFSGTVRYFNPDLADFFSRRIEEIVAGVCHSHGATYDLDYWRLYPPVVNDGGIADLVRSVAFEVVETAAGVVPECQTMGGEDMSFFLQEVPGCYFFLGSANPEKGLAYPHHHPRFNFDESVLGMGVEMFVRCVEQFCH</sequence>
<dbReference type="CDD" id="cd08021">
    <property type="entry name" value="M20_Acy1_YhaA-like"/>
    <property type="match status" value="1"/>
</dbReference>
<dbReference type="RefSeq" id="WP_265265676.1">
    <property type="nucleotide sequence ID" value="NZ_JAIHOM010000090.1"/>
</dbReference>